<proteinExistence type="predicted"/>
<reference evidence="3" key="1">
    <citation type="journal article" date="2010" name="ISME J.">
        <title>The complete genome sequence of the algal symbiont Dinoroseobacter shibae: a hitchhiker's guide to life in the sea.</title>
        <authorList>
            <person name="Wagner-Dobler I."/>
            <person name="Ballhausen B."/>
            <person name="Berger M."/>
            <person name="Brinkhoff T."/>
            <person name="Buchholz I."/>
            <person name="Bunk B."/>
            <person name="Cypionka H."/>
            <person name="Daniel R."/>
            <person name="Drepper T."/>
            <person name="Gerdts G."/>
            <person name="Hahnke S."/>
            <person name="Han C."/>
            <person name="Jahn D."/>
            <person name="Kalhoefer D."/>
            <person name="Kiss H."/>
            <person name="Klenk H.P."/>
            <person name="Kyrpides N."/>
            <person name="Liebl W."/>
            <person name="Liesegang H."/>
            <person name="Meincke L."/>
            <person name="Pati A."/>
            <person name="Petersen J."/>
            <person name="Piekarski T."/>
            <person name="Pommerenke C."/>
            <person name="Pradella S."/>
            <person name="Pukall R."/>
            <person name="Rabus R."/>
            <person name="Stackebrandt E."/>
            <person name="Thole S."/>
            <person name="Thompson L."/>
            <person name="Tielen P."/>
            <person name="Tomasch J."/>
            <person name="von Jan M."/>
            <person name="Wanphrut N."/>
            <person name="Wichels A."/>
            <person name="Zech H."/>
            <person name="Simon M."/>
        </authorList>
    </citation>
    <scope>NUCLEOTIDE SEQUENCE [LARGE SCALE GENOMIC DNA]</scope>
    <source>
        <strain evidence="3">DSM 16493 / NCIMB 14021 / DFL 12</strain>
    </source>
</reference>
<feature type="region of interest" description="Disordered" evidence="1">
    <location>
        <begin position="36"/>
        <end position="65"/>
    </location>
</feature>
<organism evidence="2 3">
    <name type="scientific">Dinoroseobacter shibae (strain DSM 16493 / NCIMB 14021 / DFL 12)</name>
    <dbReference type="NCBI Taxonomy" id="398580"/>
    <lineage>
        <taxon>Bacteria</taxon>
        <taxon>Pseudomonadati</taxon>
        <taxon>Pseudomonadota</taxon>
        <taxon>Alphaproteobacteria</taxon>
        <taxon>Rhodobacterales</taxon>
        <taxon>Roseobacteraceae</taxon>
        <taxon>Dinoroseobacter</taxon>
    </lineage>
</organism>
<dbReference type="AlphaFoldDB" id="A8LLS5"/>
<evidence type="ECO:0000313" key="3">
    <source>
        <dbReference type="Proteomes" id="UP000006833"/>
    </source>
</evidence>
<name>A8LLS5_DINSH</name>
<evidence type="ECO:0000313" key="2">
    <source>
        <dbReference type="EMBL" id="ABV93453.1"/>
    </source>
</evidence>
<dbReference type="KEGG" id="dsh:Dshi_1711"/>
<dbReference type="STRING" id="398580.Dshi_1711"/>
<dbReference type="eggNOG" id="ENOG5033334">
    <property type="taxonomic scope" value="Bacteria"/>
</dbReference>
<evidence type="ECO:0000256" key="1">
    <source>
        <dbReference type="SAM" id="MobiDB-lite"/>
    </source>
</evidence>
<protein>
    <submittedName>
        <fullName evidence="2">Uncharacterized protein</fullName>
    </submittedName>
</protein>
<dbReference type="HOGENOM" id="CLU_2464135_0_0_5"/>
<keyword evidence="3" id="KW-1185">Reference proteome</keyword>
<dbReference type="EMBL" id="CP000830">
    <property type="protein sequence ID" value="ABV93453.1"/>
    <property type="molecule type" value="Genomic_DNA"/>
</dbReference>
<dbReference type="RefSeq" id="WP_012178383.1">
    <property type="nucleotide sequence ID" value="NC_009952.1"/>
</dbReference>
<dbReference type="Proteomes" id="UP000006833">
    <property type="component" value="Chromosome"/>
</dbReference>
<sequence length="88" mass="9694">MAWTTPIVLLSGALLAVLLARAVWVVWYEKRFPQERGTAPGEGYTEIEANYHSGGPGGGHSSIIRVPKDPQEYARSFVPHHAKGKDHE</sequence>
<accession>A8LLS5</accession>
<gene>
    <name evidence="2" type="ordered locus">Dshi_1711</name>
</gene>